<dbReference type="OrthoDB" id="8609993at2759"/>
<name>A0A8S1HE92_9PELO</name>
<accession>A0A8S1HE92</accession>
<feature type="compositionally biased region" description="Polar residues" evidence="1">
    <location>
        <begin position="1"/>
        <end position="16"/>
    </location>
</feature>
<evidence type="ECO:0000313" key="5">
    <source>
        <dbReference type="Proteomes" id="UP000835052"/>
    </source>
</evidence>
<reference evidence="4" key="1">
    <citation type="submission" date="2020-10" db="EMBL/GenBank/DDBJ databases">
        <authorList>
            <person name="Kikuchi T."/>
        </authorList>
    </citation>
    <scope>NUCLEOTIDE SEQUENCE</scope>
    <source>
        <strain evidence="4">NKZ352</strain>
    </source>
</reference>
<dbReference type="PANTHER" id="PTHR46163">
    <property type="entry name" value="TYROSINE-PROTEIN PHOSPHATASE-RELATED"/>
    <property type="match status" value="1"/>
</dbReference>
<dbReference type="Proteomes" id="UP000835052">
    <property type="component" value="Unassembled WGS sequence"/>
</dbReference>
<dbReference type="PROSITE" id="PS50056">
    <property type="entry name" value="TYR_PHOSPHATASE_2"/>
    <property type="match status" value="1"/>
</dbReference>
<feature type="domain" description="Tyrosine specific protein phosphatases" evidence="3">
    <location>
        <begin position="385"/>
        <end position="456"/>
    </location>
</feature>
<dbReference type="EMBL" id="CAJGYM010000047">
    <property type="protein sequence ID" value="CAD6194803.1"/>
    <property type="molecule type" value="Genomic_DNA"/>
</dbReference>
<dbReference type="PROSITE" id="PS00383">
    <property type="entry name" value="TYR_PHOSPHATASE_1"/>
    <property type="match status" value="1"/>
</dbReference>
<feature type="region of interest" description="Disordered" evidence="1">
    <location>
        <begin position="110"/>
        <end position="135"/>
    </location>
</feature>
<dbReference type="Pfam" id="PF00102">
    <property type="entry name" value="Y_phosphatase"/>
    <property type="match status" value="1"/>
</dbReference>
<dbReference type="InterPro" id="IPR003595">
    <property type="entry name" value="Tyr_Pase_cat"/>
</dbReference>
<feature type="compositionally biased region" description="Basic and acidic residues" evidence="1">
    <location>
        <begin position="111"/>
        <end position="123"/>
    </location>
</feature>
<evidence type="ECO:0000256" key="1">
    <source>
        <dbReference type="SAM" id="MobiDB-lite"/>
    </source>
</evidence>
<protein>
    <submittedName>
        <fullName evidence="4">Uncharacterized protein</fullName>
    </submittedName>
</protein>
<gene>
    <name evidence="4" type="ORF">CAUJ_LOCUS10722</name>
</gene>
<dbReference type="AlphaFoldDB" id="A0A8S1HE92"/>
<evidence type="ECO:0000259" key="2">
    <source>
        <dbReference type="PROSITE" id="PS50055"/>
    </source>
</evidence>
<dbReference type="InterPro" id="IPR000242">
    <property type="entry name" value="PTP_cat"/>
</dbReference>
<dbReference type="InterPro" id="IPR052782">
    <property type="entry name" value="Oocyte-zygote_transition_reg"/>
</dbReference>
<dbReference type="GO" id="GO:0004725">
    <property type="term" value="F:protein tyrosine phosphatase activity"/>
    <property type="evidence" value="ECO:0007669"/>
    <property type="project" value="InterPro"/>
</dbReference>
<proteinExistence type="predicted"/>
<dbReference type="InterPro" id="IPR029021">
    <property type="entry name" value="Prot-tyrosine_phosphatase-like"/>
</dbReference>
<evidence type="ECO:0000259" key="3">
    <source>
        <dbReference type="PROSITE" id="PS50056"/>
    </source>
</evidence>
<dbReference type="SMART" id="SM00194">
    <property type="entry name" value="PTPc"/>
    <property type="match status" value="1"/>
</dbReference>
<dbReference type="InterPro" id="IPR016130">
    <property type="entry name" value="Tyr_Pase_AS"/>
</dbReference>
<feature type="region of interest" description="Disordered" evidence="1">
    <location>
        <begin position="1"/>
        <end position="75"/>
    </location>
</feature>
<sequence>MDSNQTNKQIWQYRNDQNGRRRKNPKKPSTSAMLPPEATSPLKLPEKTVKSPNKLVSRQSTSGSGGKSKSRSVELIRRNKYVVDENSDTRSYTTTSKNQRINKAICLRMSHRQDSEAESESKSQKVATKKSRRFNQELKKPLGDARCIEAAMSLFGYHEDESDLVNASPSNEFGNNEQSLADASEAREKLRTIFKGFATLCEGMTIELINKEFSELPPPPKEKECAEFHKNRRRNRYQDIFCMEASRVKLQFLADEVGGNDYIHANRVDYPSFKSRYILTQGPRKNTVIDFWRMVWQEKTSVIVMLCQLVEGSREKCSEYYPKESGPTMLLGNGLIKVTNMSQHTVDGVVTSQLKLCHLSSERIVTHYQWTEWPDYTVPDSKKSETIFKILRHIRWRNTPVVVHCSAGIGRSGTLIAIEMCLMDCLHSEVPQVSRAVRFLRLKGRSQAIQSVVQYMAIRKVVLDFGITHNLIDSEDFPSFSSLYEESVHIAQQTLQK</sequence>
<organism evidence="4 5">
    <name type="scientific">Caenorhabditis auriculariae</name>
    <dbReference type="NCBI Taxonomy" id="2777116"/>
    <lineage>
        <taxon>Eukaryota</taxon>
        <taxon>Metazoa</taxon>
        <taxon>Ecdysozoa</taxon>
        <taxon>Nematoda</taxon>
        <taxon>Chromadorea</taxon>
        <taxon>Rhabditida</taxon>
        <taxon>Rhabditina</taxon>
        <taxon>Rhabditomorpha</taxon>
        <taxon>Rhabditoidea</taxon>
        <taxon>Rhabditidae</taxon>
        <taxon>Peloderinae</taxon>
        <taxon>Caenorhabditis</taxon>
    </lineage>
</organism>
<dbReference type="InterPro" id="IPR000387">
    <property type="entry name" value="Tyr_Pase_dom"/>
</dbReference>
<dbReference type="SUPFAM" id="SSF52799">
    <property type="entry name" value="(Phosphotyrosine protein) phosphatases II"/>
    <property type="match status" value="1"/>
</dbReference>
<keyword evidence="5" id="KW-1185">Reference proteome</keyword>
<comment type="caution">
    <text evidence="4">The sequence shown here is derived from an EMBL/GenBank/DDBJ whole genome shotgun (WGS) entry which is preliminary data.</text>
</comment>
<dbReference type="PRINTS" id="PR00700">
    <property type="entry name" value="PRTYPHPHTASE"/>
</dbReference>
<dbReference type="Gene3D" id="3.90.190.10">
    <property type="entry name" value="Protein tyrosine phosphatase superfamily"/>
    <property type="match status" value="1"/>
</dbReference>
<feature type="domain" description="Tyrosine-protein phosphatase" evidence="2">
    <location>
        <begin position="209"/>
        <end position="465"/>
    </location>
</feature>
<dbReference type="CDD" id="cd00047">
    <property type="entry name" value="PTPc"/>
    <property type="match status" value="1"/>
</dbReference>
<evidence type="ECO:0000313" key="4">
    <source>
        <dbReference type="EMBL" id="CAD6194803.1"/>
    </source>
</evidence>
<dbReference type="SMART" id="SM00404">
    <property type="entry name" value="PTPc_motif"/>
    <property type="match status" value="1"/>
</dbReference>
<dbReference type="PROSITE" id="PS50055">
    <property type="entry name" value="TYR_PHOSPHATASE_PTP"/>
    <property type="match status" value="1"/>
</dbReference>